<dbReference type="EMBL" id="HBEA01008526">
    <property type="protein sequence ID" value="CAD8257079.1"/>
    <property type="molecule type" value="Transcribed_RNA"/>
</dbReference>
<feature type="compositionally biased region" description="Polar residues" evidence="6">
    <location>
        <begin position="41"/>
        <end position="56"/>
    </location>
</feature>
<dbReference type="InterPro" id="IPR014646">
    <property type="entry name" value="Rfa2/RPA32"/>
</dbReference>
<dbReference type="PANTHER" id="PTHR13989:SF16">
    <property type="entry name" value="REPLICATION PROTEIN A2"/>
    <property type="match status" value="1"/>
</dbReference>
<dbReference type="Gene3D" id="2.40.50.140">
    <property type="entry name" value="Nucleic acid-binding proteins"/>
    <property type="match status" value="1"/>
</dbReference>
<dbReference type="AlphaFoldDB" id="A0A7R9YC23"/>
<dbReference type="InterPro" id="IPR012340">
    <property type="entry name" value="NA-bd_OB-fold"/>
</dbReference>
<dbReference type="GO" id="GO:0000724">
    <property type="term" value="P:double-strand break repair via homologous recombination"/>
    <property type="evidence" value="ECO:0007669"/>
    <property type="project" value="TreeGrafter"/>
</dbReference>
<dbReference type="InterPro" id="IPR036388">
    <property type="entry name" value="WH-like_DNA-bd_sf"/>
</dbReference>
<dbReference type="GO" id="GO:0006289">
    <property type="term" value="P:nucleotide-excision repair"/>
    <property type="evidence" value="ECO:0007669"/>
    <property type="project" value="TreeGrafter"/>
</dbReference>
<comment type="similarity">
    <text evidence="2">Belongs to the replication factor A protein 2 family.</text>
</comment>
<evidence type="ECO:0008006" key="10">
    <source>
        <dbReference type="Google" id="ProtNLM"/>
    </source>
</evidence>
<evidence type="ECO:0000256" key="5">
    <source>
        <dbReference type="ARBA" id="ARBA00023242"/>
    </source>
</evidence>
<evidence type="ECO:0000256" key="4">
    <source>
        <dbReference type="ARBA" id="ARBA00023125"/>
    </source>
</evidence>
<name>A0A7R9YC23_9STRA</name>
<dbReference type="CDD" id="cd04478">
    <property type="entry name" value="RPA2_DBD_D"/>
    <property type="match status" value="1"/>
</dbReference>
<dbReference type="Pfam" id="PF01336">
    <property type="entry name" value="tRNA_anti-codon"/>
    <property type="match status" value="1"/>
</dbReference>
<dbReference type="GO" id="GO:0000781">
    <property type="term" value="C:chromosome, telomeric region"/>
    <property type="evidence" value="ECO:0007669"/>
    <property type="project" value="TreeGrafter"/>
</dbReference>
<evidence type="ECO:0000259" key="8">
    <source>
        <dbReference type="Pfam" id="PF08784"/>
    </source>
</evidence>
<dbReference type="SUPFAM" id="SSF46785">
    <property type="entry name" value="Winged helix' DNA-binding domain"/>
    <property type="match status" value="1"/>
</dbReference>
<keyword evidence="3" id="KW-0235">DNA replication</keyword>
<gene>
    <name evidence="9" type="ORF">PPYR1160_LOCUS6571</name>
</gene>
<dbReference type="Pfam" id="PF08784">
    <property type="entry name" value="RPA_C"/>
    <property type="match status" value="1"/>
</dbReference>
<dbReference type="PIRSF" id="PIRSF036949">
    <property type="entry name" value="RPA32"/>
    <property type="match status" value="1"/>
</dbReference>
<evidence type="ECO:0000313" key="9">
    <source>
        <dbReference type="EMBL" id="CAD8257079.1"/>
    </source>
</evidence>
<dbReference type="PANTHER" id="PTHR13989">
    <property type="entry name" value="REPLICATION PROTEIN A-RELATED"/>
    <property type="match status" value="1"/>
</dbReference>
<dbReference type="Gene3D" id="1.10.10.10">
    <property type="entry name" value="Winged helix-like DNA-binding domain superfamily/Winged helix DNA-binding domain"/>
    <property type="match status" value="1"/>
</dbReference>
<organism evidence="9">
    <name type="scientific">Pinguiococcus pyrenoidosus</name>
    <dbReference type="NCBI Taxonomy" id="172671"/>
    <lineage>
        <taxon>Eukaryota</taxon>
        <taxon>Sar</taxon>
        <taxon>Stramenopiles</taxon>
        <taxon>Ochrophyta</taxon>
        <taxon>Pinguiophyceae</taxon>
        <taxon>Pinguiochrysidales</taxon>
        <taxon>Pinguiochrysidaceae</taxon>
        <taxon>Pinguiococcus</taxon>
    </lineage>
</organism>
<reference evidence="9" key="1">
    <citation type="submission" date="2021-01" db="EMBL/GenBank/DDBJ databases">
        <authorList>
            <person name="Corre E."/>
            <person name="Pelletier E."/>
            <person name="Niang G."/>
            <person name="Scheremetjew M."/>
            <person name="Finn R."/>
            <person name="Kale V."/>
            <person name="Holt S."/>
            <person name="Cochrane G."/>
            <person name="Meng A."/>
            <person name="Brown T."/>
            <person name="Cohen L."/>
        </authorList>
    </citation>
    <scope>NUCLEOTIDE SEQUENCE</scope>
    <source>
        <strain evidence="9">CCMP2078</strain>
    </source>
</reference>
<dbReference type="SUPFAM" id="SSF50249">
    <property type="entry name" value="Nucleic acid-binding proteins"/>
    <property type="match status" value="1"/>
</dbReference>
<keyword evidence="4" id="KW-0238">DNA-binding</keyword>
<accession>A0A7R9YC23</accession>
<feature type="region of interest" description="Disordered" evidence="6">
    <location>
        <begin position="37"/>
        <end position="58"/>
    </location>
</feature>
<dbReference type="InterPro" id="IPR036390">
    <property type="entry name" value="WH_DNA-bd_sf"/>
</dbReference>
<comment type="subcellular location">
    <subcellularLocation>
        <location evidence="1">Nucleus</location>
    </subcellularLocation>
</comment>
<dbReference type="GO" id="GO:0006260">
    <property type="term" value="P:DNA replication"/>
    <property type="evidence" value="ECO:0007669"/>
    <property type="project" value="UniProtKB-KW"/>
</dbReference>
<evidence type="ECO:0000256" key="1">
    <source>
        <dbReference type="ARBA" id="ARBA00004123"/>
    </source>
</evidence>
<evidence type="ECO:0000256" key="2">
    <source>
        <dbReference type="ARBA" id="ARBA00007815"/>
    </source>
</evidence>
<dbReference type="GO" id="GO:0005662">
    <property type="term" value="C:DNA replication factor A complex"/>
    <property type="evidence" value="ECO:0007669"/>
    <property type="project" value="TreeGrafter"/>
</dbReference>
<evidence type="ECO:0000259" key="7">
    <source>
        <dbReference type="Pfam" id="PF01336"/>
    </source>
</evidence>
<feature type="domain" description="Replication protein A C-terminal" evidence="8">
    <location>
        <begin position="210"/>
        <end position="298"/>
    </location>
</feature>
<dbReference type="InterPro" id="IPR014892">
    <property type="entry name" value="RPA_C"/>
</dbReference>
<dbReference type="InterPro" id="IPR040260">
    <property type="entry name" value="RFA2-like"/>
</dbReference>
<dbReference type="GO" id="GO:0003697">
    <property type="term" value="F:single-stranded DNA binding"/>
    <property type="evidence" value="ECO:0007669"/>
    <property type="project" value="TreeGrafter"/>
</dbReference>
<dbReference type="GO" id="GO:0035861">
    <property type="term" value="C:site of double-strand break"/>
    <property type="evidence" value="ECO:0007669"/>
    <property type="project" value="TreeGrafter"/>
</dbReference>
<dbReference type="InterPro" id="IPR004365">
    <property type="entry name" value="NA-bd_OB_tRNA"/>
</dbReference>
<keyword evidence="5" id="KW-0539">Nucleus</keyword>
<proteinExistence type="inferred from homology"/>
<feature type="domain" description="OB" evidence="7">
    <location>
        <begin position="95"/>
        <end position="171"/>
    </location>
</feature>
<evidence type="ECO:0000256" key="3">
    <source>
        <dbReference type="ARBA" id="ARBA00022705"/>
    </source>
</evidence>
<evidence type="ECO:0000256" key="6">
    <source>
        <dbReference type="SAM" id="MobiDB-lite"/>
    </source>
</evidence>
<protein>
    <recommendedName>
        <fullName evidence="10">Replication protein A C-terminal domain-containing protein</fullName>
    </recommendedName>
</protein>
<sequence>MSGYGGSVGGFEYGGGDSYGGSNGMFGGGDFDGGGGFMADSNENGFGSPSGTTPKKSSIRERQTLMPLTLAQLSKATQDVAGDTWLINDNEIHLVTVVGCILDRREQSTSVSYDVEDGTGKITVKHWFDQDESPEALTRRQECTEGRYIRCVGKINEFGGQKNVIAFHVNLIGSLDELAHHFLECIYVRCKIQQAKKNPGMRQPSFGSPGQVNFANGASNGGQRALQSNAFEEAHEGLTHAQRLVIQAFEQDGGAEAGRQIDSVIAECTAQGLSAQECQAAVSHFAEEGLIYATIDDRHFKYTRG</sequence>